<name>A0A2Z4Q9I5_9CAUD</name>
<dbReference type="EMBL" id="MH271313">
    <property type="protein sequence ID" value="AWY06128.1"/>
    <property type="molecule type" value="Genomic_DNA"/>
</dbReference>
<sequence>MNLIEGQWQIGSVKFGKGTKIPIMTVEPIGYEVSAGDRPLPMSDQIRFTKDYIQPGVMQFQMAVLDNHILEDMLDAPVDLAALGIVPGHELLEALKNEWLGDEVRLQWGKVKPLTYRAAGYNRMVYGRPRNFASAPLKHRPGWYGITASYQLADASSYEEKFDQVTVNPTANGVNGGSLTRDQEALSPTWLKAAIIGPISNPVVKLGPYTVPINYVIPAGQTVEINSFPWERRAVTSTNLNIGSKLPSDTYLEDLRIPAKATWPVALHGGSTTSATKLLVQWQEAYRAI</sequence>
<dbReference type="RefSeq" id="YP_009802984.1">
    <property type="nucleotide sequence ID" value="NC_047990.1"/>
</dbReference>
<dbReference type="Proteomes" id="UP000250774">
    <property type="component" value="Segment"/>
</dbReference>
<evidence type="ECO:0000313" key="2">
    <source>
        <dbReference type="Proteomes" id="UP000250774"/>
    </source>
</evidence>
<proteinExistence type="predicted"/>
<reference evidence="2" key="1">
    <citation type="submission" date="2018-04" db="EMBL/GenBank/DDBJ databases">
        <authorList>
            <person name="Harrington T."/>
            <person name="Washburn E."/>
            <person name="Bricker J."/>
            <person name="McKinney A."/>
            <person name="Betsko A.J."/>
            <person name="Garlena R.A."/>
            <person name="Russell D.A."/>
            <person name="Pope W.A."/>
            <person name="Jacobs-Sera D."/>
            <person name="Hatfull G.F."/>
        </authorList>
    </citation>
    <scope>NUCLEOTIDE SEQUENCE [LARGE SCALE GENOMIC DNA]</scope>
</reference>
<gene>
    <name evidence="1" type="primary">23</name>
    <name evidence="1" type="ORF">PBI_SUZY_23</name>
</gene>
<organism evidence="1 2">
    <name type="scientific">Gordonia phage Suzy</name>
    <dbReference type="NCBI Taxonomy" id="2201430"/>
    <lineage>
        <taxon>Viruses</taxon>
        <taxon>Duplodnaviria</taxon>
        <taxon>Heunggongvirae</taxon>
        <taxon>Uroviricota</taxon>
        <taxon>Caudoviricetes</taxon>
        <taxon>Terapinvirus</taxon>
        <taxon>Terapinvirus suzy</taxon>
    </lineage>
</organism>
<dbReference type="KEGG" id="vg:54993542"/>
<evidence type="ECO:0000313" key="1">
    <source>
        <dbReference type="EMBL" id="AWY06128.1"/>
    </source>
</evidence>
<dbReference type="GeneID" id="54993542"/>
<keyword evidence="2" id="KW-1185">Reference proteome</keyword>
<protein>
    <submittedName>
        <fullName evidence="1">Minor tail protein</fullName>
    </submittedName>
</protein>
<accession>A0A2Z4Q9I5</accession>